<name>A0A246G7N6_9FLAO</name>
<accession>A0A246G7N6</accession>
<gene>
    <name evidence="1" type="ORF">BWK62_14020</name>
</gene>
<dbReference type="EMBL" id="MTCY01000065">
    <property type="protein sequence ID" value="OWP74558.1"/>
    <property type="molecule type" value="Genomic_DNA"/>
</dbReference>
<dbReference type="AlphaFoldDB" id="A0A246G7N6"/>
<sequence length="96" mass="11159">MKTISVEEAKTFYKATECKYEYRTGKYNEYKYNYNVKGYDKEGNQVTGNIDIEGKYGAGIIMTVKKEEINIQVEWIGYGKLQAVDDKGNEYELEVE</sequence>
<reference evidence="1 2" key="1">
    <citation type="journal article" date="2017" name="Infect. Genet. Evol.">
        <title>Comparative genome analysis of fish pathogen Flavobacterium columnare reveals extensive sequence diversity within the species.</title>
        <authorList>
            <person name="Kayansamruaj P."/>
            <person name="Dong H.T."/>
            <person name="Hirono I."/>
            <person name="Kondo H."/>
            <person name="Senapin S."/>
            <person name="Rodkhum C."/>
        </authorList>
    </citation>
    <scope>NUCLEOTIDE SEQUENCE [LARGE SCALE GENOMIC DNA]</scope>
    <source>
        <strain evidence="1 2">1214</strain>
    </source>
</reference>
<dbReference type="Proteomes" id="UP000198034">
    <property type="component" value="Unassembled WGS sequence"/>
</dbReference>
<evidence type="ECO:0000313" key="1">
    <source>
        <dbReference type="EMBL" id="OWP74558.1"/>
    </source>
</evidence>
<protein>
    <submittedName>
        <fullName evidence="1">Uncharacterized protein</fullName>
    </submittedName>
</protein>
<evidence type="ECO:0000313" key="2">
    <source>
        <dbReference type="Proteomes" id="UP000198034"/>
    </source>
</evidence>
<organism evidence="1 2">
    <name type="scientific">Flavobacterium columnare</name>
    <dbReference type="NCBI Taxonomy" id="996"/>
    <lineage>
        <taxon>Bacteria</taxon>
        <taxon>Pseudomonadati</taxon>
        <taxon>Bacteroidota</taxon>
        <taxon>Flavobacteriia</taxon>
        <taxon>Flavobacteriales</taxon>
        <taxon>Flavobacteriaceae</taxon>
        <taxon>Flavobacterium</taxon>
    </lineage>
</organism>
<comment type="caution">
    <text evidence="1">The sequence shown here is derived from an EMBL/GenBank/DDBJ whole genome shotgun (WGS) entry which is preliminary data.</text>
</comment>
<proteinExistence type="predicted"/>